<gene>
    <name evidence="3" type="ORF">HMPREF1317_0029</name>
</gene>
<feature type="transmembrane region" description="Helical" evidence="2">
    <location>
        <begin position="80"/>
        <end position="99"/>
    </location>
</feature>
<feature type="transmembrane region" description="Helical" evidence="2">
    <location>
        <begin position="197"/>
        <end position="214"/>
    </location>
</feature>
<feature type="region of interest" description="Disordered" evidence="1">
    <location>
        <begin position="17"/>
        <end position="45"/>
    </location>
</feature>
<evidence type="ECO:0000256" key="1">
    <source>
        <dbReference type="SAM" id="MobiDB-lite"/>
    </source>
</evidence>
<feature type="transmembrane region" description="Helical" evidence="2">
    <location>
        <begin position="267"/>
        <end position="288"/>
    </location>
</feature>
<feature type="transmembrane region" description="Helical" evidence="2">
    <location>
        <begin position="56"/>
        <end position="74"/>
    </location>
</feature>
<feature type="transmembrane region" description="Helical" evidence="2">
    <location>
        <begin position="171"/>
        <end position="191"/>
    </location>
</feature>
<protein>
    <submittedName>
        <fullName evidence="3">Uncharacterized protein</fullName>
    </submittedName>
</protein>
<evidence type="ECO:0000256" key="2">
    <source>
        <dbReference type="SAM" id="Phobius"/>
    </source>
</evidence>
<comment type="caution">
    <text evidence="3">The sequence shown here is derived from an EMBL/GenBank/DDBJ whole genome shotgun (WGS) entry which is preliminary data.</text>
</comment>
<feature type="transmembrane region" description="Helical" evidence="2">
    <location>
        <begin position="226"/>
        <end position="247"/>
    </location>
</feature>
<evidence type="ECO:0000313" key="3">
    <source>
        <dbReference type="EMBL" id="EJF36349.1"/>
    </source>
</evidence>
<keyword evidence="2" id="KW-0472">Membrane</keyword>
<keyword evidence="4" id="KW-1185">Reference proteome</keyword>
<dbReference type="PATRIC" id="fig|1125717.3.peg.1817"/>
<evidence type="ECO:0000313" key="4">
    <source>
        <dbReference type="Proteomes" id="UP000004578"/>
    </source>
</evidence>
<reference evidence="3 4" key="1">
    <citation type="submission" date="2012-05" db="EMBL/GenBank/DDBJ databases">
        <authorList>
            <person name="Harkins D.M."/>
            <person name="Madupu R."/>
            <person name="Durkin A.S."/>
            <person name="Torralba M."/>
            <person name="Methe B."/>
            <person name="Sutton G.G."/>
            <person name="Nelson K.E."/>
        </authorList>
    </citation>
    <scope>NUCLEOTIDE SEQUENCE [LARGE SCALE GENOMIC DNA]</scope>
    <source>
        <strain evidence="3 4">F0490</strain>
    </source>
</reference>
<dbReference type="RefSeq" id="WP_005872493.1">
    <property type="nucleotide sequence ID" value="NZ_AKFS01000295.1"/>
</dbReference>
<dbReference type="Proteomes" id="UP000004578">
    <property type="component" value="Unassembled WGS sequence"/>
</dbReference>
<dbReference type="AlphaFoldDB" id="J0MQ25"/>
<feature type="transmembrane region" description="Helical" evidence="2">
    <location>
        <begin position="106"/>
        <end position="125"/>
    </location>
</feature>
<accession>J0MQ25</accession>
<keyword evidence="2" id="KW-0812">Transmembrane</keyword>
<organism evidence="3 4">
    <name type="scientific">Schaalia georgiae F0490</name>
    <dbReference type="NCBI Taxonomy" id="1125717"/>
    <lineage>
        <taxon>Bacteria</taxon>
        <taxon>Bacillati</taxon>
        <taxon>Actinomycetota</taxon>
        <taxon>Actinomycetes</taxon>
        <taxon>Actinomycetales</taxon>
        <taxon>Actinomycetaceae</taxon>
        <taxon>Schaalia</taxon>
    </lineage>
</organism>
<keyword evidence="2" id="KW-1133">Transmembrane helix</keyword>
<feature type="transmembrane region" description="Helical" evidence="2">
    <location>
        <begin position="300"/>
        <end position="323"/>
    </location>
</feature>
<dbReference type="EMBL" id="AKFS01000295">
    <property type="protein sequence ID" value="EJF36349.1"/>
    <property type="molecule type" value="Genomic_DNA"/>
</dbReference>
<proteinExistence type="predicted"/>
<name>J0MQ25_9ACTO</name>
<feature type="transmembrane region" description="Helical" evidence="2">
    <location>
        <begin position="131"/>
        <end position="151"/>
    </location>
</feature>
<sequence length="328" mass="34092">MCLVRGRPDAAIGPRVCHHVGVSPQTPQSPPTRSRARASRERQSDSIMDVPVPTRVSAYVVSGLALAALVVWTLPMSRWTIGPVTAAACVLLVAGWPRLSRVDTSPVVQIVVAVAGSTIPSAVAYWQNLDIAVALMGIALAVAVAATVLTAPAPRDRSVSPGDWSGSASGAVANTVTLLLFIMGGSMWVSLTVRERWSVTVPVVAFAALVVVWGNQVGRSKRVQACVTVVLGLVAGLVAAWGAWYLGRTAGLLPAVFPTLAERYNEFDAFLVFGGVTGIGVGGAIVVVDGLLGTRTRDQALIAVVARGAAKFLIAVLPVYAMVRISGV</sequence>